<comment type="caution">
    <text evidence="1">The sequence shown here is derived from an EMBL/GenBank/DDBJ whole genome shotgun (WGS) entry which is preliminary data.</text>
</comment>
<evidence type="ECO:0000313" key="1">
    <source>
        <dbReference type="EMBL" id="TQN51887.1"/>
    </source>
</evidence>
<accession>A0A543Q6D6</accession>
<dbReference type="Proteomes" id="UP000315403">
    <property type="component" value="Unassembled WGS sequence"/>
</dbReference>
<name>A0A543Q6D6_ACITH</name>
<dbReference type="AlphaFoldDB" id="A0A543Q6D6"/>
<dbReference type="EMBL" id="SZUV01000001">
    <property type="protein sequence ID" value="TQN51887.1"/>
    <property type="molecule type" value="Genomic_DNA"/>
</dbReference>
<organism evidence="1 2">
    <name type="scientific">Acidithiobacillus thiooxidans ATCC 19377</name>
    <dbReference type="NCBI Taxonomy" id="637390"/>
    <lineage>
        <taxon>Bacteria</taxon>
        <taxon>Pseudomonadati</taxon>
        <taxon>Pseudomonadota</taxon>
        <taxon>Acidithiobacillia</taxon>
        <taxon>Acidithiobacillales</taxon>
        <taxon>Acidithiobacillaceae</taxon>
        <taxon>Acidithiobacillus</taxon>
    </lineage>
</organism>
<gene>
    <name evidence="1" type="ORF">DLNHIDIE_01768</name>
</gene>
<reference evidence="1 2" key="1">
    <citation type="submission" date="2019-03" db="EMBL/GenBank/DDBJ databases">
        <title>New insights into Acidothiobacillus thiooxidans sulfur metabolism through coupled gene expression, solution geochemistry, microscopy and spectroscopy analyses.</title>
        <authorList>
            <person name="Camacho D."/>
            <person name="Frazao R."/>
            <person name="Fouillen A."/>
            <person name="Nanci A."/>
            <person name="Lang B.F."/>
            <person name="Apte S.C."/>
            <person name="Baron C."/>
            <person name="Warren L.A."/>
        </authorList>
    </citation>
    <scope>NUCLEOTIDE SEQUENCE [LARGE SCALE GENOMIC DNA]</scope>
    <source>
        <strain evidence="1 2">ATCC 19377</strain>
    </source>
</reference>
<sequence>MRVSGKKGVEAFFQERRKWDRPNMVINPIGTLVIHDGNQWVCAPWIESFMMELRDELDRFPEPLVMLSIPAEKKKAGKWDLVLLESGLSKYFGKRDFLWPEDPPLRAVVALENIGYPPSVWPRVYVDVIPDRIKNTFNDGNLDKPGKVIYWRPSDAAIKSMACFGVKWTDREDDLLDIERVSFAGQPEDVISVFWT</sequence>
<protein>
    <submittedName>
        <fullName evidence="1">Uncharacterized protein</fullName>
    </submittedName>
</protein>
<dbReference type="RefSeq" id="WP_142088051.1">
    <property type="nucleotide sequence ID" value="NZ_SZUV01000001.1"/>
</dbReference>
<proteinExistence type="predicted"/>
<evidence type="ECO:0000313" key="2">
    <source>
        <dbReference type="Proteomes" id="UP000315403"/>
    </source>
</evidence>